<evidence type="ECO:0000313" key="1">
    <source>
        <dbReference type="EMBL" id="NBG94324.1"/>
    </source>
</evidence>
<keyword evidence="2" id="KW-1185">Reference proteome</keyword>
<dbReference type="InterPro" id="IPR014985">
    <property type="entry name" value="WbqC"/>
</dbReference>
<gene>
    <name evidence="1" type="ORF">GTQ45_01100</name>
</gene>
<accession>A0A845Q7F1</accession>
<dbReference type="GeneID" id="300656381"/>
<sequence>MTRIAIMQPYFVPYAGYFRLFAQADLFVIYDCVQFTRRGYIHRNQLPDTGGKPQWLTLPLQSAPRETRIDEMCLADDAPARLTAQCRRFPSLTTLPESWATLFAAAQGPLVPWLARSLDITCTALGITTPMRRSSSLDLPGSLKGQERIIAICERLGASTYVNAPAGRDLYDATRFSAHGITLEFLPPYDGPKWSILHALLTEGSAATAARINGGDTE</sequence>
<dbReference type="OrthoDB" id="3611744at2"/>
<dbReference type="EMBL" id="WXYQ01000001">
    <property type="protein sequence ID" value="NBG94324.1"/>
    <property type="molecule type" value="Genomic_DNA"/>
</dbReference>
<protein>
    <recommendedName>
        <fullName evidence="3">WbqC-like protein family protein</fullName>
    </recommendedName>
</protein>
<evidence type="ECO:0000313" key="2">
    <source>
        <dbReference type="Proteomes" id="UP000470384"/>
    </source>
</evidence>
<evidence type="ECO:0008006" key="3">
    <source>
        <dbReference type="Google" id="ProtNLM"/>
    </source>
</evidence>
<dbReference type="RefSeq" id="WP_160586445.1">
    <property type="nucleotide sequence ID" value="NZ_BMHN01000001.1"/>
</dbReference>
<proteinExistence type="predicted"/>
<comment type="caution">
    <text evidence="1">The sequence shown here is derived from an EMBL/GenBank/DDBJ whole genome shotgun (WGS) entry which is preliminary data.</text>
</comment>
<dbReference type="Pfam" id="PF08889">
    <property type="entry name" value="WbqC"/>
    <property type="match status" value="1"/>
</dbReference>
<reference evidence="1 2" key="1">
    <citation type="journal article" date="2016" name="Int. J. Syst. Evol. Microbiol.">
        <title>Pyruvatibacter mobilis gen. nov., sp. nov., a marine bacterium from the culture broth of Picochlorum sp. 122.</title>
        <authorList>
            <person name="Wang G."/>
            <person name="Tang M."/>
            <person name="Wu H."/>
            <person name="Dai S."/>
            <person name="Li T."/>
            <person name="Chen C."/>
            <person name="He H."/>
            <person name="Fan J."/>
            <person name="Xiang W."/>
            <person name="Li X."/>
        </authorList>
    </citation>
    <scope>NUCLEOTIDE SEQUENCE [LARGE SCALE GENOMIC DNA]</scope>
    <source>
        <strain evidence="1 2">GYP-11</strain>
    </source>
</reference>
<dbReference type="Proteomes" id="UP000470384">
    <property type="component" value="Unassembled WGS sequence"/>
</dbReference>
<organism evidence="1 2">
    <name type="scientific">Pyruvatibacter mobilis</name>
    <dbReference type="NCBI Taxonomy" id="1712261"/>
    <lineage>
        <taxon>Bacteria</taxon>
        <taxon>Pseudomonadati</taxon>
        <taxon>Pseudomonadota</taxon>
        <taxon>Alphaproteobacteria</taxon>
        <taxon>Hyphomicrobiales</taxon>
        <taxon>Parvibaculaceae</taxon>
        <taxon>Pyruvatibacter</taxon>
    </lineage>
</organism>
<dbReference type="AlphaFoldDB" id="A0A845Q7F1"/>
<name>A0A845Q7F1_9HYPH</name>